<proteinExistence type="predicted"/>
<reference evidence="1 2" key="1">
    <citation type="submission" date="2015-07" db="EMBL/GenBank/DDBJ databases">
        <title>Comparative genomics of the Sigatoka disease complex on banana suggests a link between parallel evolutionary changes in Pseudocercospora fijiensis and Pseudocercospora eumusae and increased virulence on the banana host.</title>
        <authorList>
            <person name="Chang T.-C."/>
            <person name="Salvucci A."/>
            <person name="Crous P.W."/>
            <person name="Stergiopoulos I."/>
        </authorList>
    </citation>
    <scope>NUCLEOTIDE SEQUENCE [LARGE SCALE GENOMIC DNA]</scope>
    <source>
        <strain evidence="1 2">CBS 116634</strain>
    </source>
</reference>
<gene>
    <name evidence="1" type="ORF">AC579_1625</name>
</gene>
<protein>
    <submittedName>
        <fullName evidence="1">Uncharacterized protein</fullName>
    </submittedName>
</protein>
<evidence type="ECO:0000313" key="2">
    <source>
        <dbReference type="Proteomes" id="UP000073492"/>
    </source>
</evidence>
<name>A0A139HZS9_9PEZI</name>
<sequence length="113" mass="12585">MFVMQALKAMQLLGENAAYDGFTHLSAIEAAVEGWIQDTCDDELEMTKERLRGMIGRDLDTFKSEERPKCDRLSGGSSGRQKIGDCAIEESHSSHASLSFRPTPRWLCSTCLL</sequence>
<evidence type="ECO:0000313" key="1">
    <source>
        <dbReference type="EMBL" id="KXT07893.1"/>
    </source>
</evidence>
<accession>A0A139HZS9</accession>
<keyword evidence="2" id="KW-1185">Reference proteome</keyword>
<comment type="caution">
    <text evidence="1">The sequence shown here is derived from an EMBL/GenBank/DDBJ whole genome shotgun (WGS) entry which is preliminary data.</text>
</comment>
<dbReference type="Proteomes" id="UP000073492">
    <property type="component" value="Unassembled WGS sequence"/>
</dbReference>
<organism evidence="1 2">
    <name type="scientific">Pseudocercospora musae</name>
    <dbReference type="NCBI Taxonomy" id="113226"/>
    <lineage>
        <taxon>Eukaryota</taxon>
        <taxon>Fungi</taxon>
        <taxon>Dikarya</taxon>
        <taxon>Ascomycota</taxon>
        <taxon>Pezizomycotina</taxon>
        <taxon>Dothideomycetes</taxon>
        <taxon>Dothideomycetidae</taxon>
        <taxon>Mycosphaerellales</taxon>
        <taxon>Mycosphaerellaceae</taxon>
        <taxon>Pseudocercospora</taxon>
    </lineage>
</organism>
<dbReference type="AlphaFoldDB" id="A0A139HZS9"/>
<dbReference type="EMBL" id="LFZO01000516">
    <property type="protein sequence ID" value="KXT07893.1"/>
    <property type="molecule type" value="Genomic_DNA"/>
</dbReference>